<comment type="caution">
    <text evidence="23">The sequence shown here is derived from an EMBL/GenBank/DDBJ whole genome shotgun (WGS) entry which is preliminary data.</text>
</comment>
<dbReference type="FunFam" id="3.40.190.10:FF:000117">
    <property type="entry name" value="Glutamate receptor, ionotropic kainate"/>
    <property type="match status" value="1"/>
</dbReference>
<evidence type="ECO:0000256" key="2">
    <source>
        <dbReference type="ARBA" id="ARBA00022448"/>
    </source>
</evidence>
<keyword evidence="6 20" id="KW-1133">Transmembrane helix</keyword>
<accession>A0A0L0CFF9</accession>
<sequence>MGQVMPGALFFKNEDATELSFDEAFRELNSIKLFELKFVTIKRYVPYDDSFILQQLTCELIANGVAAIFGPSSKASSDIVALIANTTGIPHMQYDWNIETAIEQRKLNHRMTVNVAPSQTILSQAYLDIIKTSFGWKKFTIFYETQKGLARLQDLMDIQSVNKDTIKLKNIAEYEHDIRVLWKEAEEIFHENRLIMDCEPESLVRLMNAAKDFKLLGPFRNWFLTHMDSHSSGLQDVYNADFKSNITSVRLKLIDPNPYERRKTRITLVDQILANQTMMPILIYDAVILYANAARNIIANLKEYHEPYKRCGFGRSDRWYIGSLIVQEMKEISEDDVEPPFKTESMKIDEYGQRSEFNLEIYKPTVNEPIALWKSSDRSITPITRRQELQSSSSSSTQDFSQEKKTYTVVSHFEEPYFMLKQDYENFRGSERYEGYAVDLIRKLSEIMEFEYEFTLVDSNGKFNPQTKQWDGIMRKLIDHHAQIGICDLTITQLRRQYVDFTVPFMQLGISILFYKADPQPKDMFAFLQPFAKEVWYFMILTQLVITLLFMFMARISSHEWENPQPTNPDPDQLENAWRTRNAAWLMIGSIMQQGCDILPKGAPMRILSAMWWFFALMMLSTYTANLAAFLTSNRNKPSINKLQDLIDQDKIKFGTVKGGSTSLFFSESNDTDYHKAWNQMKSFEPSAFTSSNKEGVERVRKGQGNYAFLMETTGLLYNTERDCYLQQIGDQIGEKHYGLAVPLGAEYRTNLSVSILQLSEKGELLKLKNKWWKNTTKTCDNLEDDVLDGDELSLIELGGVFLVLAGGIVVAIIIGICEFLWNVQRVAVEEMVTPGEAFKAELIFVLKFWITKKPNRISSITTTTDTSSSSRSSRSTSRRSSSQSKQSKHSKHSNKSRRSKRSKRSRSRSKSRSKNRSSSS</sequence>
<evidence type="ECO:0000256" key="8">
    <source>
        <dbReference type="ARBA" id="ARBA00023065"/>
    </source>
</evidence>
<dbReference type="Gene3D" id="3.40.190.10">
    <property type="entry name" value="Periplasmic binding protein-like II"/>
    <property type="match status" value="2"/>
</dbReference>
<dbReference type="Pfam" id="PF00060">
    <property type="entry name" value="Lig_chan"/>
    <property type="match status" value="1"/>
</dbReference>
<feature type="disulfide bond" evidence="18">
    <location>
        <begin position="724"/>
        <end position="780"/>
    </location>
</feature>
<dbReference type="Gene3D" id="3.40.50.2300">
    <property type="match status" value="2"/>
</dbReference>
<feature type="binding site" evidence="16">
    <location>
        <position position="495"/>
    </location>
    <ligand>
        <name>L-glutamate</name>
        <dbReference type="ChEBI" id="CHEBI:29985"/>
    </ligand>
</feature>
<evidence type="ECO:0000313" key="24">
    <source>
        <dbReference type="Proteomes" id="UP000037069"/>
    </source>
</evidence>
<keyword evidence="14" id="KW-0407">Ion channel</keyword>
<dbReference type="SMART" id="SM00918">
    <property type="entry name" value="Lig_chan-Glu_bd"/>
    <property type="match status" value="1"/>
</dbReference>
<dbReference type="SMART" id="SM00079">
    <property type="entry name" value="PBPe"/>
    <property type="match status" value="1"/>
</dbReference>
<feature type="region of interest" description="Disordered" evidence="19">
    <location>
        <begin position="860"/>
        <end position="921"/>
    </location>
</feature>
<keyword evidence="2" id="KW-0813">Transport</keyword>
<feature type="domain" description="Ionotropic glutamate receptor C-terminal" evidence="21">
    <location>
        <begin position="406"/>
        <end position="775"/>
    </location>
</feature>
<protein>
    <recommendedName>
        <fullName evidence="25">Glutamate receptor ionotropic, kainate 2</fullName>
    </recommendedName>
</protein>
<evidence type="ECO:0000256" key="11">
    <source>
        <dbReference type="ARBA" id="ARBA00023180"/>
    </source>
</evidence>
<keyword evidence="7" id="KW-0770">Synapse</keyword>
<dbReference type="CDD" id="cd13714">
    <property type="entry name" value="PBP2_iGluR_Kainate"/>
    <property type="match status" value="1"/>
</dbReference>
<keyword evidence="5" id="KW-0732">Signal</keyword>
<dbReference type="Proteomes" id="UP000037069">
    <property type="component" value="Unassembled WGS sequence"/>
</dbReference>
<feature type="binding site" evidence="16">
    <location>
        <position position="662"/>
    </location>
    <ligand>
        <name>L-glutamate</name>
        <dbReference type="ChEBI" id="CHEBI:29985"/>
    </ligand>
</feature>
<dbReference type="InterPro" id="IPR019594">
    <property type="entry name" value="Glu/Gly-bd"/>
</dbReference>
<evidence type="ECO:0000256" key="6">
    <source>
        <dbReference type="ARBA" id="ARBA00022989"/>
    </source>
</evidence>
<feature type="binding site" evidence="16">
    <location>
        <position position="490"/>
    </location>
    <ligand>
        <name>L-glutamate</name>
        <dbReference type="ChEBI" id="CHEBI:29985"/>
    </ligand>
</feature>
<feature type="binding site" evidence="16">
    <location>
        <position position="712"/>
    </location>
    <ligand>
        <name>L-glutamate</name>
        <dbReference type="ChEBI" id="CHEBI:29985"/>
    </ligand>
</feature>
<evidence type="ECO:0000256" key="16">
    <source>
        <dbReference type="PIRSR" id="PIRSR601508-1"/>
    </source>
</evidence>
<dbReference type="GO" id="GO:0015276">
    <property type="term" value="F:ligand-gated monoatomic ion channel activity"/>
    <property type="evidence" value="ECO:0007669"/>
    <property type="project" value="InterPro"/>
</dbReference>
<feature type="transmembrane region" description="Helical" evidence="20">
    <location>
        <begin position="498"/>
        <end position="515"/>
    </location>
</feature>
<gene>
    <name evidence="23" type="ORF">FF38_12024</name>
</gene>
<evidence type="ECO:0000256" key="14">
    <source>
        <dbReference type="ARBA" id="ARBA00023303"/>
    </source>
</evidence>
<dbReference type="Gene3D" id="1.10.287.70">
    <property type="match status" value="1"/>
</dbReference>
<feature type="site" description="Crucial to convey clamshell closure to channel opening" evidence="17">
    <location>
        <position position="640"/>
    </location>
</feature>
<dbReference type="Pfam" id="PF10613">
    <property type="entry name" value="Lig_chan-Glu_bd"/>
    <property type="match status" value="1"/>
</dbReference>
<feature type="binding site" evidence="16">
    <location>
        <position position="661"/>
    </location>
    <ligand>
        <name>L-glutamate</name>
        <dbReference type="ChEBI" id="CHEBI:29985"/>
    </ligand>
</feature>
<dbReference type="InterPro" id="IPR001828">
    <property type="entry name" value="ANF_lig-bd_rcpt"/>
</dbReference>
<evidence type="ECO:0008006" key="25">
    <source>
        <dbReference type="Google" id="ProtNLM"/>
    </source>
</evidence>
<keyword evidence="9 20" id="KW-0472">Membrane</keyword>
<keyword evidence="10" id="KW-0675">Receptor</keyword>
<evidence type="ECO:0000256" key="3">
    <source>
        <dbReference type="ARBA" id="ARBA00022475"/>
    </source>
</evidence>
<evidence type="ECO:0000259" key="22">
    <source>
        <dbReference type="SMART" id="SM00918"/>
    </source>
</evidence>
<dbReference type="AlphaFoldDB" id="A0A0L0CFF9"/>
<feature type="domain" description="Ionotropic glutamate receptor L-glutamate and glycine-binding" evidence="22">
    <location>
        <begin position="416"/>
        <end position="479"/>
    </location>
</feature>
<evidence type="ECO:0000256" key="17">
    <source>
        <dbReference type="PIRSR" id="PIRSR601508-2"/>
    </source>
</evidence>
<dbReference type="EMBL" id="JRES01000477">
    <property type="protein sequence ID" value="KNC30976.1"/>
    <property type="molecule type" value="Genomic_DNA"/>
</dbReference>
<dbReference type="OMA" id="REWMPPN"/>
<evidence type="ECO:0000256" key="20">
    <source>
        <dbReference type="SAM" id="Phobius"/>
    </source>
</evidence>
<keyword evidence="3" id="KW-1003">Cell membrane</keyword>
<keyword evidence="4 20" id="KW-0812">Transmembrane</keyword>
<evidence type="ECO:0000256" key="18">
    <source>
        <dbReference type="PIRSR" id="PIRSR601508-3"/>
    </source>
</evidence>
<comment type="subcellular location">
    <subcellularLocation>
        <location evidence="15">Postsynaptic cell membrane</location>
        <topology evidence="15">Multi-pass membrane protein</topology>
    </subcellularLocation>
</comment>
<comment type="similarity">
    <text evidence="1">Belongs to the glutamate-gated ion channel (TC 1.A.10.1) family.</text>
</comment>
<dbReference type="InterPro" id="IPR001508">
    <property type="entry name" value="Iono_Glu_rcpt_met"/>
</dbReference>
<dbReference type="SUPFAM" id="SSF53850">
    <property type="entry name" value="Periplasmic binding protein-like II"/>
    <property type="match status" value="1"/>
</dbReference>
<dbReference type="PRINTS" id="PR00177">
    <property type="entry name" value="NMDARECEPTOR"/>
</dbReference>
<keyword evidence="8" id="KW-0406">Ion transport</keyword>
<feature type="transmembrane region" description="Helical" evidence="20">
    <location>
        <begin position="535"/>
        <end position="556"/>
    </location>
</feature>
<evidence type="ECO:0000256" key="7">
    <source>
        <dbReference type="ARBA" id="ARBA00023018"/>
    </source>
</evidence>
<feature type="compositionally biased region" description="Low complexity" evidence="19">
    <location>
        <begin position="867"/>
        <end position="886"/>
    </location>
</feature>
<dbReference type="GO" id="GO:0045211">
    <property type="term" value="C:postsynaptic membrane"/>
    <property type="evidence" value="ECO:0007669"/>
    <property type="project" value="UniProtKB-SubCell"/>
</dbReference>
<evidence type="ECO:0000313" key="23">
    <source>
        <dbReference type="EMBL" id="KNC30976.1"/>
    </source>
</evidence>
<evidence type="ECO:0000256" key="15">
    <source>
        <dbReference type="ARBA" id="ARBA00034104"/>
    </source>
</evidence>
<keyword evidence="18" id="KW-1015">Disulfide bond</keyword>
<feature type="transmembrane region" description="Helical" evidence="20">
    <location>
        <begin position="801"/>
        <end position="822"/>
    </location>
</feature>
<reference evidence="23 24" key="1">
    <citation type="journal article" date="2015" name="Nat. Commun.">
        <title>Lucilia cuprina genome unlocks parasitic fly biology to underpin future interventions.</title>
        <authorList>
            <person name="Anstead C.A."/>
            <person name="Korhonen P.K."/>
            <person name="Young N.D."/>
            <person name="Hall R.S."/>
            <person name="Jex A.R."/>
            <person name="Murali S.C."/>
            <person name="Hughes D.S."/>
            <person name="Lee S.F."/>
            <person name="Perry T."/>
            <person name="Stroehlein A.J."/>
            <person name="Ansell B.R."/>
            <person name="Breugelmans B."/>
            <person name="Hofmann A."/>
            <person name="Qu J."/>
            <person name="Dugan S."/>
            <person name="Lee S.L."/>
            <person name="Chao H."/>
            <person name="Dinh H."/>
            <person name="Han Y."/>
            <person name="Doddapaneni H.V."/>
            <person name="Worley K.C."/>
            <person name="Muzny D.M."/>
            <person name="Ioannidis P."/>
            <person name="Waterhouse R.M."/>
            <person name="Zdobnov E.M."/>
            <person name="James P.J."/>
            <person name="Bagnall N.H."/>
            <person name="Kotze A.C."/>
            <person name="Gibbs R.A."/>
            <person name="Richards S."/>
            <person name="Batterham P."/>
            <person name="Gasser R.B."/>
        </authorList>
    </citation>
    <scope>NUCLEOTIDE SEQUENCE [LARGE SCALE GENOMIC DNA]</scope>
    <source>
        <strain evidence="23 24">LS</strain>
        <tissue evidence="23">Full body</tissue>
    </source>
</reference>
<dbReference type="InterPro" id="IPR028082">
    <property type="entry name" value="Peripla_BP_I"/>
</dbReference>
<evidence type="ECO:0000256" key="4">
    <source>
        <dbReference type="ARBA" id="ARBA00022692"/>
    </source>
</evidence>
<evidence type="ECO:0000256" key="9">
    <source>
        <dbReference type="ARBA" id="ARBA00023136"/>
    </source>
</evidence>
<evidence type="ECO:0000256" key="5">
    <source>
        <dbReference type="ARBA" id="ARBA00022729"/>
    </source>
</evidence>
<name>A0A0L0CFF9_LUCCU</name>
<evidence type="ECO:0000256" key="10">
    <source>
        <dbReference type="ARBA" id="ARBA00023170"/>
    </source>
</evidence>
<evidence type="ECO:0000256" key="12">
    <source>
        <dbReference type="ARBA" id="ARBA00023257"/>
    </source>
</evidence>
<dbReference type="InterPro" id="IPR001320">
    <property type="entry name" value="Iontro_rcpt_C"/>
</dbReference>
<evidence type="ECO:0000256" key="19">
    <source>
        <dbReference type="SAM" id="MobiDB-lite"/>
    </source>
</evidence>
<keyword evidence="11" id="KW-0325">Glycoprotein</keyword>
<dbReference type="FunFam" id="1.10.287.70:FF:000010">
    <property type="entry name" value="Putative glutamate receptor ionotropic kainate 1"/>
    <property type="match status" value="1"/>
</dbReference>
<keyword evidence="13" id="KW-1071">Ligand-gated ion channel</keyword>
<evidence type="ECO:0000259" key="21">
    <source>
        <dbReference type="SMART" id="SM00079"/>
    </source>
</evidence>
<dbReference type="FunFam" id="3.40.190.10:FF:000060">
    <property type="entry name" value="Glutamate receptor ionotropic, kainate 1"/>
    <property type="match status" value="1"/>
</dbReference>
<dbReference type="Pfam" id="PF01094">
    <property type="entry name" value="ANF_receptor"/>
    <property type="match status" value="1"/>
</dbReference>
<dbReference type="SUPFAM" id="SSF53822">
    <property type="entry name" value="Periplasmic binding protein-like I"/>
    <property type="match status" value="1"/>
</dbReference>
<proteinExistence type="inferred from homology"/>
<keyword evidence="24" id="KW-1185">Reference proteome</keyword>
<keyword evidence="12" id="KW-0628">Postsynaptic cell membrane</keyword>
<dbReference type="GO" id="GO:0038023">
    <property type="term" value="F:signaling receptor activity"/>
    <property type="evidence" value="ECO:0007669"/>
    <property type="project" value="InterPro"/>
</dbReference>
<evidence type="ECO:0000256" key="1">
    <source>
        <dbReference type="ARBA" id="ARBA00008685"/>
    </source>
</evidence>
<dbReference type="OrthoDB" id="5984008at2759"/>
<dbReference type="PANTHER" id="PTHR18966">
    <property type="entry name" value="IONOTROPIC GLUTAMATE RECEPTOR"/>
    <property type="match status" value="1"/>
</dbReference>
<feature type="disulfide bond" evidence="18">
    <location>
        <begin position="58"/>
        <end position="311"/>
    </location>
</feature>
<evidence type="ECO:0000256" key="13">
    <source>
        <dbReference type="ARBA" id="ARBA00023286"/>
    </source>
</evidence>
<feature type="compositionally biased region" description="Basic residues" evidence="19">
    <location>
        <begin position="887"/>
        <end position="921"/>
    </location>
</feature>
<organism evidence="23 24">
    <name type="scientific">Lucilia cuprina</name>
    <name type="common">Green bottle fly</name>
    <name type="synonym">Australian sheep blowfly</name>
    <dbReference type="NCBI Taxonomy" id="7375"/>
    <lineage>
        <taxon>Eukaryota</taxon>
        <taxon>Metazoa</taxon>
        <taxon>Ecdysozoa</taxon>
        <taxon>Arthropoda</taxon>
        <taxon>Hexapoda</taxon>
        <taxon>Insecta</taxon>
        <taxon>Pterygota</taxon>
        <taxon>Neoptera</taxon>
        <taxon>Endopterygota</taxon>
        <taxon>Diptera</taxon>
        <taxon>Brachycera</taxon>
        <taxon>Muscomorpha</taxon>
        <taxon>Oestroidea</taxon>
        <taxon>Calliphoridae</taxon>
        <taxon>Luciliinae</taxon>
        <taxon>Lucilia</taxon>
    </lineage>
</organism>
<dbReference type="InterPro" id="IPR015683">
    <property type="entry name" value="Ionotropic_Glu_rcpt"/>
</dbReference>
<feature type="transmembrane region" description="Helical" evidence="20">
    <location>
        <begin position="610"/>
        <end position="632"/>
    </location>
</feature>